<accession>A0A3M7QKG0</accession>
<evidence type="ECO:0000313" key="1">
    <source>
        <dbReference type="EMBL" id="RNA11455.1"/>
    </source>
</evidence>
<reference evidence="1 2" key="1">
    <citation type="journal article" date="2018" name="Sci. Rep.">
        <title>Genomic signatures of local adaptation to the degree of environmental predictability in rotifers.</title>
        <authorList>
            <person name="Franch-Gras L."/>
            <person name="Hahn C."/>
            <person name="Garcia-Roger E.M."/>
            <person name="Carmona M.J."/>
            <person name="Serra M."/>
            <person name="Gomez A."/>
        </authorList>
    </citation>
    <scope>NUCLEOTIDE SEQUENCE [LARGE SCALE GENOMIC DNA]</scope>
    <source>
        <strain evidence="1">HYR1</strain>
    </source>
</reference>
<comment type="caution">
    <text evidence="1">The sequence shown here is derived from an EMBL/GenBank/DDBJ whole genome shotgun (WGS) entry which is preliminary data.</text>
</comment>
<name>A0A3M7QKG0_BRAPC</name>
<evidence type="ECO:0000313" key="2">
    <source>
        <dbReference type="Proteomes" id="UP000276133"/>
    </source>
</evidence>
<proteinExistence type="predicted"/>
<dbReference type="OrthoDB" id="1875751at2759"/>
<dbReference type="EMBL" id="REGN01005947">
    <property type="protein sequence ID" value="RNA11455.1"/>
    <property type="molecule type" value="Genomic_DNA"/>
</dbReference>
<keyword evidence="2" id="KW-1185">Reference proteome</keyword>
<sequence>MYNLPSIFQHSTNYTKLAHSRQSVQIFGPIRKKIWSYEFTRNQVSKYLLTIIRDLFLFEMRFLSLFILIFK</sequence>
<gene>
    <name evidence="1" type="ORF">BpHYR1_000824</name>
</gene>
<organism evidence="1 2">
    <name type="scientific">Brachionus plicatilis</name>
    <name type="common">Marine rotifer</name>
    <name type="synonym">Brachionus muelleri</name>
    <dbReference type="NCBI Taxonomy" id="10195"/>
    <lineage>
        <taxon>Eukaryota</taxon>
        <taxon>Metazoa</taxon>
        <taxon>Spiralia</taxon>
        <taxon>Gnathifera</taxon>
        <taxon>Rotifera</taxon>
        <taxon>Eurotatoria</taxon>
        <taxon>Monogononta</taxon>
        <taxon>Pseudotrocha</taxon>
        <taxon>Ploima</taxon>
        <taxon>Brachionidae</taxon>
        <taxon>Brachionus</taxon>
    </lineage>
</organism>
<protein>
    <submittedName>
        <fullName evidence="1">Uncharacterized protein</fullName>
    </submittedName>
</protein>
<dbReference type="AlphaFoldDB" id="A0A3M7QKG0"/>
<dbReference type="Proteomes" id="UP000276133">
    <property type="component" value="Unassembled WGS sequence"/>
</dbReference>